<keyword evidence="3" id="KW-0482">Metalloprotease</keyword>
<reference evidence="3 4" key="1">
    <citation type="submission" date="2024-03" db="EMBL/GenBank/DDBJ databases">
        <title>Human intestinal bacterial collection.</title>
        <authorList>
            <person name="Pauvert C."/>
            <person name="Hitch T.C.A."/>
            <person name="Clavel T."/>
        </authorList>
    </citation>
    <scope>NUCLEOTIDE SEQUENCE [LARGE SCALE GENOMIC DNA]</scope>
    <source>
        <strain evidence="3 4">CLA-AP-H29</strain>
    </source>
</reference>
<dbReference type="SUPFAM" id="SSF54427">
    <property type="entry name" value="NTF2-like"/>
    <property type="match status" value="1"/>
</dbReference>
<dbReference type="GO" id="GO:0052621">
    <property type="term" value="F:diguanylate cyclase activity"/>
    <property type="evidence" value="ECO:0007669"/>
    <property type="project" value="UniProtKB-EC"/>
</dbReference>
<keyword evidence="4" id="KW-1185">Reference proteome</keyword>
<dbReference type="Proteomes" id="UP001464378">
    <property type="component" value="Unassembled WGS sequence"/>
</dbReference>
<feature type="coiled-coil region" evidence="1">
    <location>
        <begin position="147"/>
        <end position="174"/>
    </location>
</feature>
<comment type="caution">
    <text evidence="3">The sequence shown here is derived from an EMBL/GenBank/DDBJ whole genome shotgun (WGS) entry which is preliminary data.</text>
</comment>
<proteinExistence type="predicted"/>
<keyword evidence="3" id="KW-0378">Hydrolase</keyword>
<organism evidence="3 4">
    <name type="scientific">Pseudoflavonifractor intestinihominis</name>
    <dbReference type="NCBI Taxonomy" id="3133171"/>
    <lineage>
        <taxon>Bacteria</taxon>
        <taxon>Bacillati</taxon>
        <taxon>Bacillota</taxon>
        <taxon>Clostridia</taxon>
        <taxon>Eubacteriales</taxon>
        <taxon>Oscillospiraceae</taxon>
        <taxon>Pseudoflavonifractor</taxon>
    </lineage>
</organism>
<dbReference type="InterPro" id="IPR029787">
    <property type="entry name" value="Nucleotide_cyclase"/>
</dbReference>
<accession>A0ABV1EAJ0</accession>
<sequence length="328" mass="36787">MTRPVAPSGGQEAEALTSLMGHKHYCENDVEAIIALMDRDIVWLGTAENEYAAGLDTVAEIFRRFAGQVPRCNVSGETYSTLPLGTDAWLCAGRMWIATDPSTGISLRVHQRITTVFRRTDRGLRCCHIHISNPYEEMVEDDVGFPVKMARQSYQYLQEQIEAQKKQIAAQTAALRRMSFEDALTGVYNRNKFSQVADSRAAFSRLGVACFDLNGLKEANDHLGHSAGDELLRRAAEQLRQRFDGRVYRTGGDEFVVVDSALDEAAFRSAVEAVQAGMAEQGISCSVGLCWRGQNCCPKEQLDEAGRLMYQAKRRFYSLKQNDRRNRR</sequence>
<dbReference type="InterPro" id="IPR043128">
    <property type="entry name" value="Rev_trsase/Diguanyl_cyclase"/>
</dbReference>
<evidence type="ECO:0000256" key="1">
    <source>
        <dbReference type="SAM" id="Coils"/>
    </source>
</evidence>
<dbReference type="NCBIfam" id="TIGR00254">
    <property type="entry name" value="GGDEF"/>
    <property type="match status" value="1"/>
</dbReference>
<evidence type="ECO:0000259" key="2">
    <source>
        <dbReference type="PROSITE" id="PS50887"/>
    </source>
</evidence>
<dbReference type="SUPFAM" id="SSF55073">
    <property type="entry name" value="Nucleotide cyclase"/>
    <property type="match status" value="1"/>
</dbReference>
<dbReference type="InterPro" id="IPR050469">
    <property type="entry name" value="Diguanylate_Cyclase"/>
</dbReference>
<dbReference type="SMART" id="SM00267">
    <property type="entry name" value="GGDEF"/>
    <property type="match status" value="1"/>
</dbReference>
<dbReference type="InterPro" id="IPR000160">
    <property type="entry name" value="GGDEF_dom"/>
</dbReference>
<dbReference type="EMBL" id="JBBMFK010000014">
    <property type="protein sequence ID" value="MEQ2443730.1"/>
    <property type="molecule type" value="Genomic_DNA"/>
</dbReference>
<feature type="domain" description="GGDEF" evidence="2">
    <location>
        <begin position="204"/>
        <end position="328"/>
    </location>
</feature>
<evidence type="ECO:0000313" key="3">
    <source>
        <dbReference type="EMBL" id="MEQ2443730.1"/>
    </source>
</evidence>
<dbReference type="Pfam" id="PF13474">
    <property type="entry name" value="SnoaL_3"/>
    <property type="match status" value="1"/>
</dbReference>
<keyword evidence="3" id="KW-0808">Transferase</keyword>
<dbReference type="Gene3D" id="3.30.70.270">
    <property type="match status" value="1"/>
</dbReference>
<gene>
    <name evidence="3" type="ORF">WMO64_09650</name>
</gene>
<dbReference type="InterPro" id="IPR032710">
    <property type="entry name" value="NTF2-like_dom_sf"/>
</dbReference>
<protein>
    <submittedName>
        <fullName evidence="3">Diguanylate cyclase</fullName>
        <ecNumber evidence="3">2.7.7.65</ecNumber>
    </submittedName>
</protein>
<dbReference type="Pfam" id="PF00990">
    <property type="entry name" value="GGDEF"/>
    <property type="match status" value="1"/>
</dbReference>
<dbReference type="InterPro" id="IPR037401">
    <property type="entry name" value="SnoaL-like"/>
</dbReference>
<dbReference type="PANTHER" id="PTHR45138">
    <property type="entry name" value="REGULATORY COMPONENTS OF SENSORY TRANSDUCTION SYSTEM"/>
    <property type="match status" value="1"/>
</dbReference>
<dbReference type="Gene3D" id="3.10.450.50">
    <property type="match status" value="1"/>
</dbReference>
<keyword evidence="3" id="KW-0548">Nucleotidyltransferase</keyword>
<keyword evidence="1" id="KW-0175">Coiled coil</keyword>
<dbReference type="EC" id="2.7.7.65" evidence="3"/>
<dbReference type="PROSITE" id="PS50887">
    <property type="entry name" value="GGDEF"/>
    <property type="match status" value="1"/>
</dbReference>
<dbReference type="RefSeq" id="WP_349231832.1">
    <property type="nucleotide sequence ID" value="NZ_JBBMFK010000014.1"/>
</dbReference>
<dbReference type="GO" id="GO:0008237">
    <property type="term" value="F:metallopeptidase activity"/>
    <property type="evidence" value="ECO:0007669"/>
    <property type="project" value="UniProtKB-KW"/>
</dbReference>
<keyword evidence="3" id="KW-0645">Protease</keyword>
<name>A0ABV1EAJ0_9FIRM</name>
<evidence type="ECO:0000313" key="4">
    <source>
        <dbReference type="Proteomes" id="UP001464378"/>
    </source>
</evidence>
<dbReference type="CDD" id="cd01949">
    <property type="entry name" value="GGDEF"/>
    <property type="match status" value="1"/>
</dbReference>
<dbReference type="PANTHER" id="PTHR45138:SF9">
    <property type="entry name" value="DIGUANYLATE CYCLASE DGCM-RELATED"/>
    <property type="match status" value="1"/>
</dbReference>